<comment type="caution">
    <text evidence="4">The sequence shown here is derived from an EMBL/GenBank/DDBJ whole genome shotgun (WGS) entry which is preliminary data.</text>
</comment>
<dbReference type="EMBL" id="RCBY01000082">
    <property type="protein sequence ID" value="RQH40912.1"/>
    <property type="molecule type" value="Genomic_DNA"/>
</dbReference>
<comment type="similarity">
    <text evidence="1">Belongs to the band 7/mec-2 family.</text>
</comment>
<dbReference type="GO" id="GO:0098552">
    <property type="term" value="C:side of membrane"/>
    <property type="evidence" value="ECO:0007669"/>
    <property type="project" value="UniProtKB-ARBA"/>
</dbReference>
<dbReference type="GO" id="GO:0005886">
    <property type="term" value="C:plasma membrane"/>
    <property type="evidence" value="ECO:0007669"/>
    <property type="project" value="InterPro"/>
</dbReference>
<dbReference type="PANTHER" id="PTHR10264">
    <property type="entry name" value="BAND 7 PROTEIN-RELATED"/>
    <property type="match status" value="1"/>
</dbReference>
<dbReference type="InterPro" id="IPR001107">
    <property type="entry name" value="Band_7"/>
</dbReference>
<evidence type="ECO:0000259" key="3">
    <source>
        <dbReference type="SMART" id="SM00244"/>
    </source>
</evidence>
<dbReference type="OrthoDB" id="9809197at2"/>
<protein>
    <submittedName>
        <fullName evidence="4">Slipin family protein</fullName>
    </submittedName>
</protein>
<dbReference type="Pfam" id="PF01145">
    <property type="entry name" value="Band_7"/>
    <property type="match status" value="1"/>
</dbReference>
<dbReference type="InterPro" id="IPR043202">
    <property type="entry name" value="Band-7_stomatin-like"/>
</dbReference>
<name>A0A3N6Q6J5_9CYAN</name>
<reference evidence="4 5" key="1">
    <citation type="journal article" date="2018" name="ACS Chem. Biol.">
        <title>Ketoreductase domain dysfunction expands chemodiversity: malyngamide biosynthesis in the cyanobacterium Okeania hirsuta.</title>
        <authorList>
            <person name="Moss N.A."/>
            <person name="Leao T."/>
            <person name="Rankin M."/>
            <person name="McCullough T.M."/>
            <person name="Qu P."/>
            <person name="Korobeynikov A."/>
            <person name="Smith J.L."/>
            <person name="Gerwick L."/>
            <person name="Gerwick W.H."/>
        </authorList>
    </citation>
    <scope>NUCLEOTIDE SEQUENCE [LARGE SCALE GENOMIC DNA]</scope>
    <source>
        <strain evidence="4 5">PAB10Feb10-1</strain>
    </source>
</reference>
<organism evidence="4 5">
    <name type="scientific">Okeania hirsuta</name>
    <dbReference type="NCBI Taxonomy" id="1458930"/>
    <lineage>
        <taxon>Bacteria</taxon>
        <taxon>Bacillati</taxon>
        <taxon>Cyanobacteriota</taxon>
        <taxon>Cyanophyceae</taxon>
        <taxon>Oscillatoriophycideae</taxon>
        <taxon>Oscillatoriales</taxon>
        <taxon>Microcoleaceae</taxon>
        <taxon>Okeania</taxon>
    </lineage>
</organism>
<gene>
    <name evidence="4" type="ORF">D5R40_15730</name>
</gene>
<sequence length="249" mass="28391">MKAAAKRIVLLSASIKINFEYQKSVIFRLGIFSHVRGLGVYLTILIIDQIKQVDRRTITIDLESQDTVTKDSVTVGINAVLYYRIRDPEKALIRVKDYNFATSQAALTTLRNIIGQHKLDELLQERDKINSRICEIVDEITNPWGIEIERIEIKNLQIPKPMQRAMAKEAEVAREKRARMIKAESDYESTIKLTQAAREIAKFPVALELRRIQMIAEIGTEQNTTTILMIPSDILSLAKDVSQPISKDK</sequence>
<keyword evidence="2" id="KW-1133">Transmembrane helix</keyword>
<dbReference type="SMART" id="SM00244">
    <property type="entry name" value="PHB"/>
    <property type="match status" value="1"/>
</dbReference>
<dbReference type="Gene3D" id="3.30.479.30">
    <property type="entry name" value="Band 7 domain"/>
    <property type="match status" value="1"/>
</dbReference>
<dbReference type="RefSeq" id="WP_124142779.1">
    <property type="nucleotide sequence ID" value="NZ_CAWOKI010000046.1"/>
</dbReference>
<proteinExistence type="inferred from homology"/>
<evidence type="ECO:0000313" key="5">
    <source>
        <dbReference type="Proteomes" id="UP000269154"/>
    </source>
</evidence>
<dbReference type="CDD" id="cd08826">
    <property type="entry name" value="SPFH_eoslipins_u1"/>
    <property type="match status" value="1"/>
</dbReference>
<dbReference type="Proteomes" id="UP000269154">
    <property type="component" value="Unassembled WGS sequence"/>
</dbReference>
<dbReference type="InterPro" id="IPR001972">
    <property type="entry name" value="Stomatin_HflK_fam"/>
</dbReference>
<evidence type="ECO:0000256" key="1">
    <source>
        <dbReference type="ARBA" id="ARBA00008164"/>
    </source>
</evidence>
<dbReference type="PANTHER" id="PTHR10264:SF19">
    <property type="entry name" value="AT06885P-RELATED"/>
    <property type="match status" value="1"/>
</dbReference>
<keyword evidence="5" id="KW-1185">Reference proteome</keyword>
<dbReference type="FunFam" id="3.30.479.30:FF:000004">
    <property type="entry name" value="Putative membrane protease family, stomatin"/>
    <property type="match status" value="1"/>
</dbReference>
<dbReference type="AlphaFoldDB" id="A0A3N6Q6J5"/>
<feature type="transmembrane region" description="Helical" evidence="2">
    <location>
        <begin position="25"/>
        <end position="47"/>
    </location>
</feature>
<feature type="domain" description="Band 7" evidence="3">
    <location>
        <begin position="13"/>
        <end position="170"/>
    </location>
</feature>
<keyword evidence="2" id="KW-0812">Transmembrane</keyword>
<dbReference type="InterPro" id="IPR036013">
    <property type="entry name" value="Band_7/SPFH_dom_sf"/>
</dbReference>
<accession>A0A3N6Q6J5</accession>
<evidence type="ECO:0000313" key="4">
    <source>
        <dbReference type="EMBL" id="RQH40912.1"/>
    </source>
</evidence>
<dbReference type="SUPFAM" id="SSF117892">
    <property type="entry name" value="Band 7/SPFH domain"/>
    <property type="match status" value="1"/>
</dbReference>
<dbReference type="PRINTS" id="PR00721">
    <property type="entry name" value="STOMATIN"/>
</dbReference>
<evidence type="ECO:0000256" key="2">
    <source>
        <dbReference type="SAM" id="Phobius"/>
    </source>
</evidence>
<keyword evidence="2" id="KW-0472">Membrane</keyword>
<dbReference type="Gene3D" id="6.10.250.2090">
    <property type="match status" value="1"/>
</dbReference>